<dbReference type="RefSeq" id="WP_090172772.1">
    <property type="nucleotide sequence ID" value="NZ_FOFB01000034.1"/>
</dbReference>
<gene>
    <name evidence="1" type="ORF">SAMN05444359_1343</name>
</gene>
<evidence type="ECO:0000313" key="2">
    <source>
        <dbReference type="Proteomes" id="UP000199021"/>
    </source>
</evidence>
<dbReference type="AlphaFoldDB" id="A0A1H9N517"/>
<organism evidence="1 2">
    <name type="scientific">Neolewinella agarilytica</name>
    <dbReference type="NCBI Taxonomy" id="478744"/>
    <lineage>
        <taxon>Bacteria</taxon>
        <taxon>Pseudomonadati</taxon>
        <taxon>Bacteroidota</taxon>
        <taxon>Saprospiria</taxon>
        <taxon>Saprospirales</taxon>
        <taxon>Lewinellaceae</taxon>
        <taxon>Neolewinella</taxon>
    </lineage>
</organism>
<dbReference type="InParanoid" id="A0A1H9N517"/>
<protein>
    <submittedName>
        <fullName evidence="1">Uncharacterized protein</fullName>
    </submittedName>
</protein>
<evidence type="ECO:0000313" key="1">
    <source>
        <dbReference type="EMBL" id="SER31150.1"/>
    </source>
</evidence>
<keyword evidence="2" id="KW-1185">Reference proteome</keyword>
<name>A0A1H9N517_9BACT</name>
<dbReference type="STRING" id="478744.SAMN05444359_1343"/>
<sequence length="245" mass="28511">MIQEVEETLSEDEKDRFKPMIPFFYERRQLFKEYLEFASADIEDAPYSIQELEELYTSHLDVLEERTTVFMAEFGEQMDLSENELKFKLKYYQDNFWGGDAWPMTEGLSASDFTIRRDLLTLKYLTTLTQLVENISSIAGGKMLICFPPPSFFPVIQDGFSDPKLGEEITTTISIGKLDHSLNPEEMFIVINSDTLRLERGWREAYSFKPTRRGKQVLEMSLFGKNPLTGAVYSEGKNYYSFHVR</sequence>
<proteinExistence type="predicted"/>
<accession>A0A1H9N517</accession>
<dbReference type="EMBL" id="FOFB01000034">
    <property type="protein sequence ID" value="SER31150.1"/>
    <property type="molecule type" value="Genomic_DNA"/>
</dbReference>
<reference evidence="2" key="1">
    <citation type="submission" date="2016-10" db="EMBL/GenBank/DDBJ databases">
        <authorList>
            <person name="Varghese N."/>
            <person name="Submissions S."/>
        </authorList>
    </citation>
    <scope>NUCLEOTIDE SEQUENCE [LARGE SCALE GENOMIC DNA]</scope>
    <source>
        <strain evidence="2">DSM 24740</strain>
    </source>
</reference>
<dbReference type="Proteomes" id="UP000199021">
    <property type="component" value="Unassembled WGS sequence"/>
</dbReference>